<proteinExistence type="predicted"/>
<sequence>MLNVTCEGCGRDFTASGYGRHLAQTRNPQCIAIYQQFQNYLPEFVGDAHQEGLDMEVDDVEGENEEQQFEGDYFGAYHEDELPWDTENGDKDDVNDIENGHRDNRDENHGDVPGGNDNNDRGPYITTYPNPLAGAPIHMSDRCTYQSYSEHFPARDNIWAPFTSQIDYEVARWAKLRGSGSTAFTDLLKIDGVCDLLKLSYRNSGELNKIIDNNLPGRRPRFQRQEIIVAGEPFDVYFRDAVECVKALFSDPELARYLVFTPERQYEDPDKTKRMYHDMHTGKWWWNTQKKLDKEKQGGTIIPIILSSDKTQVTMFRNKSAYPIYMTIGNIPKDIRRKPSQNAQILLGYLPTTRLEHISNRAARRRTLANLFHACMRRIVEPLKAAGVNGLEIMSGDGTVRRGHPILACYVGDYPEQVLIAGTKTGECPKCDIGRGDLGNPDAEFSFRHLGKILDALALADADSVAFTQACKNNNIKPVYNPFWTDLPHANIFQSITPDILHQLYQGMIKHLIAWIKEIYGETELDARC</sequence>
<dbReference type="EMBL" id="MU268100">
    <property type="protein sequence ID" value="KAH7905921.1"/>
    <property type="molecule type" value="Genomic_DNA"/>
</dbReference>
<accession>A0ACB7ZXV5</accession>
<keyword evidence="2" id="KW-1185">Reference proteome</keyword>
<evidence type="ECO:0000313" key="2">
    <source>
        <dbReference type="Proteomes" id="UP000790377"/>
    </source>
</evidence>
<organism evidence="1 2">
    <name type="scientific">Hygrophoropsis aurantiaca</name>
    <dbReference type="NCBI Taxonomy" id="72124"/>
    <lineage>
        <taxon>Eukaryota</taxon>
        <taxon>Fungi</taxon>
        <taxon>Dikarya</taxon>
        <taxon>Basidiomycota</taxon>
        <taxon>Agaricomycotina</taxon>
        <taxon>Agaricomycetes</taxon>
        <taxon>Agaricomycetidae</taxon>
        <taxon>Boletales</taxon>
        <taxon>Coniophorineae</taxon>
        <taxon>Hygrophoropsidaceae</taxon>
        <taxon>Hygrophoropsis</taxon>
    </lineage>
</organism>
<dbReference type="Proteomes" id="UP000790377">
    <property type="component" value="Unassembled WGS sequence"/>
</dbReference>
<reference evidence="1" key="1">
    <citation type="journal article" date="2021" name="New Phytol.">
        <title>Evolutionary innovations through gain and loss of genes in the ectomycorrhizal Boletales.</title>
        <authorList>
            <person name="Wu G."/>
            <person name="Miyauchi S."/>
            <person name="Morin E."/>
            <person name="Kuo A."/>
            <person name="Drula E."/>
            <person name="Varga T."/>
            <person name="Kohler A."/>
            <person name="Feng B."/>
            <person name="Cao Y."/>
            <person name="Lipzen A."/>
            <person name="Daum C."/>
            <person name="Hundley H."/>
            <person name="Pangilinan J."/>
            <person name="Johnson J."/>
            <person name="Barry K."/>
            <person name="LaButti K."/>
            <person name="Ng V."/>
            <person name="Ahrendt S."/>
            <person name="Min B."/>
            <person name="Choi I.G."/>
            <person name="Park H."/>
            <person name="Plett J.M."/>
            <person name="Magnuson J."/>
            <person name="Spatafora J.W."/>
            <person name="Nagy L.G."/>
            <person name="Henrissat B."/>
            <person name="Grigoriev I.V."/>
            <person name="Yang Z.L."/>
            <person name="Xu J."/>
            <person name="Martin F.M."/>
        </authorList>
    </citation>
    <scope>NUCLEOTIDE SEQUENCE</scope>
    <source>
        <strain evidence="1">ATCC 28755</strain>
    </source>
</reference>
<comment type="caution">
    <text evidence="1">The sequence shown here is derived from an EMBL/GenBank/DDBJ whole genome shotgun (WGS) entry which is preliminary data.</text>
</comment>
<name>A0ACB7ZXV5_9AGAM</name>
<feature type="non-terminal residue" evidence="1">
    <location>
        <position position="529"/>
    </location>
</feature>
<gene>
    <name evidence="1" type="ORF">BJ138DRAFT_1017013</name>
</gene>
<protein>
    <submittedName>
        <fullName evidence="1">Uncharacterized protein</fullName>
    </submittedName>
</protein>
<evidence type="ECO:0000313" key="1">
    <source>
        <dbReference type="EMBL" id="KAH7905921.1"/>
    </source>
</evidence>